<keyword evidence="1" id="KW-1133">Transmembrane helix</keyword>
<keyword evidence="1" id="KW-0812">Transmembrane</keyword>
<protein>
    <submittedName>
        <fullName evidence="2">Uncharacterized protein</fullName>
    </submittedName>
</protein>
<reference evidence="2" key="1">
    <citation type="journal article" date="2020" name="Nature">
        <title>Giant virus diversity and host interactions through global metagenomics.</title>
        <authorList>
            <person name="Schulz F."/>
            <person name="Roux S."/>
            <person name="Paez-Espino D."/>
            <person name="Jungbluth S."/>
            <person name="Walsh D.A."/>
            <person name="Denef V.J."/>
            <person name="McMahon K.D."/>
            <person name="Konstantinidis K.T."/>
            <person name="Eloe-Fadrosh E.A."/>
            <person name="Kyrpides N.C."/>
            <person name="Woyke T."/>
        </authorList>
    </citation>
    <scope>NUCLEOTIDE SEQUENCE</scope>
    <source>
        <strain evidence="2">GVMAG-M-3300023174-57</strain>
    </source>
</reference>
<feature type="transmembrane region" description="Helical" evidence="1">
    <location>
        <begin position="6"/>
        <end position="22"/>
    </location>
</feature>
<proteinExistence type="predicted"/>
<organism evidence="2">
    <name type="scientific">viral metagenome</name>
    <dbReference type="NCBI Taxonomy" id="1070528"/>
    <lineage>
        <taxon>unclassified sequences</taxon>
        <taxon>metagenomes</taxon>
        <taxon>organismal metagenomes</taxon>
    </lineage>
</organism>
<dbReference type="AlphaFoldDB" id="A0A6C0DQQ3"/>
<accession>A0A6C0DQQ3</accession>
<evidence type="ECO:0000256" key="1">
    <source>
        <dbReference type="SAM" id="Phobius"/>
    </source>
</evidence>
<dbReference type="EMBL" id="MN739664">
    <property type="protein sequence ID" value="QHT19196.1"/>
    <property type="molecule type" value="Genomic_DNA"/>
</dbReference>
<sequence length="56" mass="6126">MTGDDYAFAITMVVVIVGFILNNSKRPPSPVLPLVQPPAVPLLTRVDVDDMENFVI</sequence>
<keyword evidence="1" id="KW-0472">Membrane</keyword>
<name>A0A6C0DQQ3_9ZZZZ</name>
<evidence type="ECO:0000313" key="2">
    <source>
        <dbReference type="EMBL" id="QHT19196.1"/>
    </source>
</evidence>